<protein>
    <recommendedName>
        <fullName evidence="8">Sensor-like histidine kinase SenX3</fullName>
        <ecNumber evidence="3">2.7.13.3</ecNumber>
    </recommendedName>
</protein>
<evidence type="ECO:0000256" key="11">
    <source>
        <dbReference type="SAM" id="SignalP"/>
    </source>
</evidence>
<keyword evidence="7" id="KW-0902">Two-component regulatory system</keyword>
<dbReference type="SUPFAM" id="SSF55874">
    <property type="entry name" value="ATPase domain of HSP90 chaperone/DNA topoisomerase II/histidine kinase"/>
    <property type="match status" value="1"/>
</dbReference>
<dbReference type="eggNOG" id="COG2205">
    <property type="taxonomic scope" value="Bacteria"/>
</dbReference>
<dbReference type="InterPro" id="IPR050351">
    <property type="entry name" value="BphY/WalK/GraS-like"/>
</dbReference>
<evidence type="ECO:0000259" key="12">
    <source>
        <dbReference type="PROSITE" id="PS50109"/>
    </source>
</evidence>
<dbReference type="RefSeq" id="WP_006721324.1">
    <property type="nucleotide sequence ID" value="NZ_CP085935.1"/>
</dbReference>
<dbReference type="PROSITE" id="PS50109">
    <property type="entry name" value="HIS_KIN"/>
    <property type="match status" value="1"/>
</dbReference>
<comment type="catalytic activity">
    <reaction evidence="1">
        <text>ATP + protein L-histidine = ADP + protein N-phospho-L-histidine.</text>
        <dbReference type="EC" id="2.7.13.3"/>
    </reaction>
</comment>
<dbReference type="GO" id="GO:0016036">
    <property type="term" value="P:cellular response to phosphate starvation"/>
    <property type="evidence" value="ECO:0007669"/>
    <property type="project" value="TreeGrafter"/>
</dbReference>
<dbReference type="EMBL" id="ABXJ01000092">
    <property type="protein sequence ID" value="EEA90124.1"/>
    <property type="molecule type" value="Genomic_DNA"/>
</dbReference>
<dbReference type="CDD" id="cd00075">
    <property type="entry name" value="HATPase"/>
    <property type="match status" value="1"/>
</dbReference>
<dbReference type="Gene3D" id="1.10.287.130">
    <property type="match status" value="1"/>
</dbReference>
<dbReference type="InterPro" id="IPR003594">
    <property type="entry name" value="HATPase_dom"/>
</dbReference>
<keyword evidence="4" id="KW-0597">Phosphoprotein</keyword>
<reference evidence="13 14" key="1">
    <citation type="submission" date="2008-10" db="EMBL/GenBank/DDBJ databases">
        <title>Draft genome sequence of Collinsella stercoris (DSM 13279).</title>
        <authorList>
            <person name="Sudarsanam P."/>
            <person name="Ley R."/>
            <person name="Guruge J."/>
            <person name="Turnbaugh P.J."/>
            <person name="Mahowald M."/>
            <person name="Liep D."/>
            <person name="Gordon J."/>
        </authorList>
    </citation>
    <scope>NUCLEOTIDE SEQUENCE [LARGE SCALE GENOMIC DNA]</scope>
    <source>
        <strain evidence="13 14">DSM 13279</strain>
    </source>
</reference>
<dbReference type="Proteomes" id="UP000003560">
    <property type="component" value="Unassembled WGS sequence"/>
</dbReference>
<feature type="signal peptide" evidence="11">
    <location>
        <begin position="1"/>
        <end position="25"/>
    </location>
</feature>
<dbReference type="GO" id="GO:0005886">
    <property type="term" value="C:plasma membrane"/>
    <property type="evidence" value="ECO:0007669"/>
    <property type="project" value="UniProtKB-SubCell"/>
</dbReference>
<proteinExistence type="predicted"/>
<evidence type="ECO:0000256" key="1">
    <source>
        <dbReference type="ARBA" id="ARBA00000085"/>
    </source>
</evidence>
<sequence>MVLKNREVRCAVAAGAILSAIGAAAAYGLTGMLLDGTGGTSLMLATTAGAARDTAVISLQTSPRTVALVAACCALATGLIVTGVFMALTAIRYRALNDMAANLDRVLAGERDICLRDMREGELAILASEVDKVIARLNLTVDELQAEKLALSDALTDISHQLKTPLTSIAISTELIRDRLAERGDAPEIVERLRLVQRLQGRVEDLVAALLKLARIDAGVIKLVKAPVDARELVRKSFEPLAVAFDIAGVDFETSIQPGAGYEGDLAWSVEALENILKNCMEHTPAGGTVRVRATEDILACRIRIEDTGPGIDEADLPHIFERFYRGKRADAVESSEVAPVGVGIGLSLAKSLVAAQGGTLTADNARDASGDVTGAVFTLVFFKAIV</sequence>
<feature type="transmembrane region" description="Helical" evidence="10">
    <location>
        <begin position="66"/>
        <end position="91"/>
    </location>
</feature>
<dbReference type="Pfam" id="PF02518">
    <property type="entry name" value="HATPase_c"/>
    <property type="match status" value="1"/>
</dbReference>
<evidence type="ECO:0000256" key="9">
    <source>
        <dbReference type="SAM" id="Coils"/>
    </source>
</evidence>
<evidence type="ECO:0000313" key="13">
    <source>
        <dbReference type="EMBL" id="EEA90124.1"/>
    </source>
</evidence>
<keyword evidence="11" id="KW-0732">Signal</keyword>
<evidence type="ECO:0000256" key="7">
    <source>
        <dbReference type="ARBA" id="ARBA00023012"/>
    </source>
</evidence>
<evidence type="ECO:0000256" key="6">
    <source>
        <dbReference type="ARBA" id="ARBA00022777"/>
    </source>
</evidence>
<dbReference type="Pfam" id="PF00512">
    <property type="entry name" value="HisKA"/>
    <property type="match status" value="1"/>
</dbReference>
<comment type="caution">
    <text evidence="13">The sequence shown here is derived from an EMBL/GenBank/DDBJ whole genome shotgun (WGS) entry which is preliminary data.</text>
</comment>
<dbReference type="InterPro" id="IPR005467">
    <property type="entry name" value="His_kinase_dom"/>
</dbReference>
<feature type="coiled-coil region" evidence="9">
    <location>
        <begin position="127"/>
        <end position="154"/>
    </location>
</feature>
<keyword evidence="14" id="KW-1185">Reference proteome</keyword>
<feature type="chain" id="PRO_5002845107" description="Sensor-like histidine kinase SenX3" evidence="11">
    <location>
        <begin position="26"/>
        <end position="387"/>
    </location>
</feature>
<name>B6GC71_9ACTN</name>
<accession>B6GC71</accession>
<dbReference type="AlphaFoldDB" id="B6GC71"/>
<keyword evidence="10" id="KW-0812">Transmembrane</keyword>
<dbReference type="PANTHER" id="PTHR45453:SF1">
    <property type="entry name" value="PHOSPHATE REGULON SENSOR PROTEIN PHOR"/>
    <property type="match status" value="1"/>
</dbReference>
<evidence type="ECO:0000256" key="3">
    <source>
        <dbReference type="ARBA" id="ARBA00012438"/>
    </source>
</evidence>
<organism evidence="13 14">
    <name type="scientific">Collinsella stercoris DSM 13279</name>
    <dbReference type="NCBI Taxonomy" id="445975"/>
    <lineage>
        <taxon>Bacteria</taxon>
        <taxon>Bacillati</taxon>
        <taxon>Actinomycetota</taxon>
        <taxon>Coriobacteriia</taxon>
        <taxon>Coriobacteriales</taxon>
        <taxon>Coriobacteriaceae</taxon>
        <taxon>Collinsella</taxon>
    </lineage>
</organism>
<dbReference type="CDD" id="cd00082">
    <property type="entry name" value="HisKA"/>
    <property type="match status" value="1"/>
</dbReference>
<dbReference type="GeneID" id="98003388"/>
<dbReference type="GO" id="GO:0004721">
    <property type="term" value="F:phosphoprotein phosphatase activity"/>
    <property type="evidence" value="ECO:0007669"/>
    <property type="project" value="TreeGrafter"/>
</dbReference>
<dbReference type="SMART" id="SM00387">
    <property type="entry name" value="HATPase_c"/>
    <property type="match status" value="1"/>
</dbReference>
<dbReference type="HOGENOM" id="CLU_000445_89_3_11"/>
<dbReference type="Gene3D" id="3.30.565.10">
    <property type="entry name" value="Histidine kinase-like ATPase, C-terminal domain"/>
    <property type="match status" value="1"/>
</dbReference>
<evidence type="ECO:0000256" key="5">
    <source>
        <dbReference type="ARBA" id="ARBA00022679"/>
    </source>
</evidence>
<evidence type="ECO:0000256" key="8">
    <source>
        <dbReference type="ARBA" id="ARBA00039401"/>
    </source>
</evidence>
<evidence type="ECO:0000256" key="10">
    <source>
        <dbReference type="SAM" id="Phobius"/>
    </source>
</evidence>
<reference evidence="13 14" key="2">
    <citation type="submission" date="2008-10" db="EMBL/GenBank/DDBJ databases">
        <authorList>
            <person name="Fulton L."/>
            <person name="Clifton S."/>
            <person name="Fulton B."/>
            <person name="Xu J."/>
            <person name="Minx P."/>
            <person name="Pepin K.H."/>
            <person name="Johnson M."/>
            <person name="Thiruvilangam P."/>
            <person name="Bhonagiri V."/>
            <person name="Nash W.E."/>
            <person name="Mardis E.R."/>
            <person name="Wilson R.K."/>
        </authorList>
    </citation>
    <scope>NUCLEOTIDE SEQUENCE [LARGE SCALE GENOMIC DNA]</scope>
    <source>
        <strain evidence="13 14">DSM 13279</strain>
    </source>
</reference>
<dbReference type="GO" id="GO:0000155">
    <property type="term" value="F:phosphorelay sensor kinase activity"/>
    <property type="evidence" value="ECO:0007669"/>
    <property type="project" value="InterPro"/>
</dbReference>
<dbReference type="PANTHER" id="PTHR45453">
    <property type="entry name" value="PHOSPHATE REGULON SENSOR PROTEIN PHOR"/>
    <property type="match status" value="1"/>
</dbReference>
<gene>
    <name evidence="13" type="ORF">COLSTE_01690</name>
</gene>
<evidence type="ECO:0000313" key="14">
    <source>
        <dbReference type="Proteomes" id="UP000003560"/>
    </source>
</evidence>
<comment type="subcellular location">
    <subcellularLocation>
        <location evidence="2">Cell membrane</location>
    </subcellularLocation>
</comment>
<dbReference type="STRING" id="445975.COLSTE_01690"/>
<dbReference type="SMART" id="SM00388">
    <property type="entry name" value="HisKA"/>
    <property type="match status" value="1"/>
</dbReference>
<dbReference type="InterPro" id="IPR003661">
    <property type="entry name" value="HisK_dim/P_dom"/>
</dbReference>
<keyword evidence="10" id="KW-1133">Transmembrane helix</keyword>
<dbReference type="PRINTS" id="PR00344">
    <property type="entry name" value="BCTRLSENSOR"/>
</dbReference>
<keyword evidence="10" id="KW-0472">Membrane</keyword>
<keyword evidence="6 13" id="KW-0418">Kinase</keyword>
<keyword evidence="5" id="KW-0808">Transferase</keyword>
<dbReference type="InterPro" id="IPR004358">
    <property type="entry name" value="Sig_transdc_His_kin-like_C"/>
</dbReference>
<evidence type="ECO:0000256" key="2">
    <source>
        <dbReference type="ARBA" id="ARBA00004236"/>
    </source>
</evidence>
<evidence type="ECO:0000256" key="4">
    <source>
        <dbReference type="ARBA" id="ARBA00022553"/>
    </source>
</evidence>
<dbReference type="InterPro" id="IPR036890">
    <property type="entry name" value="HATPase_C_sf"/>
</dbReference>
<feature type="domain" description="Histidine kinase" evidence="12">
    <location>
        <begin position="157"/>
        <end position="386"/>
    </location>
</feature>
<dbReference type="SUPFAM" id="SSF47384">
    <property type="entry name" value="Homodimeric domain of signal transducing histidine kinase"/>
    <property type="match status" value="1"/>
</dbReference>
<keyword evidence="9" id="KW-0175">Coiled coil</keyword>
<dbReference type="InterPro" id="IPR036097">
    <property type="entry name" value="HisK_dim/P_sf"/>
</dbReference>
<dbReference type="EC" id="2.7.13.3" evidence="3"/>